<proteinExistence type="inferred from homology"/>
<dbReference type="GO" id="GO:0009073">
    <property type="term" value="P:aromatic amino acid family biosynthetic process"/>
    <property type="evidence" value="ECO:0007669"/>
    <property type="project" value="UniProtKB-KW"/>
</dbReference>
<feature type="region of interest" description="Disordered" evidence="8">
    <location>
        <begin position="1"/>
        <end position="28"/>
    </location>
</feature>
<comment type="subunit">
    <text evidence="7">Monomer.</text>
</comment>
<dbReference type="PRINTS" id="PR01100">
    <property type="entry name" value="SHIKIMTKNASE"/>
</dbReference>
<keyword evidence="7" id="KW-0460">Magnesium</keyword>
<evidence type="ECO:0000256" key="6">
    <source>
        <dbReference type="ARBA" id="ARBA00023141"/>
    </source>
</evidence>
<feature type="binding site" evidence="7">
    <location>
        <position position="262"/>
    </location>
    <ligand>
        <name>ATP</name>
        <dbReference type="ChEBI" id="CHEBI:30616"/>
    </ligand>
</feature>
<evidence type="ECO:0000256" key="1">
    <source>
        <dbReference type="ARBA" id="ARBA00022605"/>
    </source>
</evidence>
<dbReference type="GO" id="GO:0004765">
    <property type="term" value="F:shikimate kinase activity"/>
    <property type="evidence" value="ECO:0007669"/>
    <property type="project" value="UniProtKB-UniRule"/>
</dbReference>
<dbReference type="PANTHER" id="PTHR21087:SF16">
    <property type="entry name" value="SHIKIMATE KINASE 1, CHLOROPLASTIC"/>
    <property type="match status" value="1"/>
</dbReference>
<dbReference type="InterPro" id="IPR031322">
    <property type="entry name" value="Shikimate/glucono_kinase"/>
</dbReference>
<comment type="caution">
    <text evidence="10">The sequence shown here is derived from an EMBL/GenBank/DDBJ whole genome shotgun (WGS) entry which is preliminary data.</text>
</comment>
<dbReference type="GO" id="GO:0005829">
    <property type="term" value="C:cytosol"/>
    <property type="evidence" value="ECO:0007669"/>
    <property type="project" value="TreeGrafter"/>
</dbReference>
<keyword evidence="7" id="KW-0963">Cytoplasm</keyword>
<dbReference type="HAMAP" id="MF_00109">
    <property type="entry name" value="Shikimate_kinase"/>
    <property type="match status" value="1"/>
</dbReference>
<sequence length="315" mass="34505">MRRNRTPGLAPDPCAETQQATSPHDKGDHDLLALGERIRSLRASRGMSRKDLARHAGVSERYLAVLEGGAGNASVLLLRKVASALDVTLPVVLADVEGFKGQHAADFAQMIQWLARLSDEDFMRAREVFRHAFAPTGAGCDARNRRIALIGLRGAGKSTLGRALAEARDVPFIELHAEIEREAGTSLSEIHALYGQAAYRRYELRALERTVLEHDRFVLAAPGSLVSQPATFNLLLTRCYTVWVRASPEEHMARVVAQGDIRPMEGSGEAMADLRHILHARAPLYARADLTIDTSGEDPATTLQRLRTQLPIAAL</sequence>
<keyword evidence="7" id="KW-0479">Metal-binding</keyword>
<dbReference type="EMBL" id="PJRP01000023">
    <property type="protein sequence ID" value="PLP96766.1"/>
    <property type="molecule type" value="Genomic_DNA"/>
</dbReference>
<dbReference type="InterPro" id="IPR001387">
    <property type="entry name" value="Cro/C1-type_HTH"/>
</dbReference>
<organism evidence="10 11">
    <name type="scientific">Cupriavidus pauculus</name>
    <dbReference type="NCBI Taxonomy" id="82633"/>
    <lineage>
        <taxon>Bacteria</taxon>
        <taxon>Pseudomonadati</taxon>
        <taxon>Pseudomonadota</taxon>
        <taxon>Betaproteobacteria</taxon>
        <taxon>Burkholderiales</taxon>
        <taxon>Burkholderiaceae</taxon>
        <taxon>Cupriavidus</taxon>
    </lineage>
</organism>
<reference evidence="10 11" key="1">
    <citation type="submission" date="2017-12" db="EMBL/GenBank/DDBJ databases">
        <title>Genome sequence of the active heterotrophic nitrifier-denitrifier, Cupriavidus pauculus UM1.</title>
        <authorList>
            <person name="Putonti C."/>
            <person name="Castignetti D."/>
        </authorList>
    </citation>
    <scope>NUCLEOTIDE SEQUENCE [LARGE SCALE GENOMIC DNA]</scope>
    <source>
        <strain evidence="10 11">UM1</strain>
    </source>
</reference>
<dbReference type="InterPro" id="IPR027417">
    <property type="entry name" value="P-loop_NTPase"/>
</dbReference>
<feature type="binding site" evidence="7">
    <location>
        <position position="223"/>
    </location>
    <ligand>
        <name>substrate</name>
    </ligand>
</feature>
<dbReference type="InterPro" id="IPR010982">
    <property type="entry name" value="Lambda_DNA-bd_dom_sf"/>
</dbReference>
<dbReference type="NCBIfam" id="NF006015">
    <property type="entry name" value="PRK08154.1"/>
    <property type="match status" value="1"/>
</dbReference>
<comment type="caution">
    <text evidence="7">Lacks conserved residue(s) required for the propagation of feature annotation.</text>
</comment>
<dbReference type="SUPFAM" id="SSF52540">
    <property type="entry name" value="P-loop containing nucleoside triphosphate hydrolases"/>
    <property type="match status" value="1"/>
</dbReference>
<evidence type="ECO:0000313" key="10">
    <source>
        <dbReference type="EMBL" id="PLP96766.1"/>
    </source>
</evidence>
<comment type="pathway">
    <text evidence="7">Metabolic intermediate biosynthesis; chorismate biosynthesis; chorismate from D-erythrose 4-phosphate and phosphoenolpyruvate: step 5/7.</text>
</comment>
<evidence type="ECO:0000256" key="4">
    <source>
        <dbReference type="ARBA" id="ARBA00022777"/>
    </source>
</evidence>
<name>A0A2N5C3G3_9BURK</name>
<keyword evidence="5 7" id="KW-0067">ATP-binding</keyword>
<dbReference type="CDD" id="cd00093">
    <property type="entry name" value="HTH_XRE"/>
    <property type="match status" value="1"/>
</dbReference>
<dbReference type="SUPFAM" id="SSF47413">
    <property type="entry name" value="lambda repressor-like DNA-binding domains"/>
    <property type="match status" value="1"/>
</dbReference>
<dbReference type="InterPro" id="IPR000623">
    <property type="entry name" value="Shikimate_kinase/TSH1"/>
</dbReference>
<feature type="domain" description="HTH cro/C1-type" evidence="9">
    <location>
        <begin position="38"/>
        <end position="92"/>
    </location>
</feature>
<dbReference type="Pfam" id="PF01202">
    <property type="entry name" value="SKI"/>
    <property type="match status" value="1"/>
</dbReference>
<dbReference type="GO" id="GO:0005524">
    <property type="term" value="F:ATP binding"/>
    <property type="evidence" value="ECO:0007669"/>
    <property type="project" value="UniProtKB-UniRule"/>
</dbReference>
<evidence type="ECO:0000259" key="9">
    <source>
        <dbReference type="PROSITE" id="PS50943"/>
    </source>
</evidence>
<evidence type="ECO:0000256" key="7">
    <source>
        <dbReference type="HAMAP-Rule" id="MF_00109"/>
    </source>
</evidence>
<keyword evidence="6 7" id="KW-0057">Aromatic amino acid biosynthesis</keyword>
<dbReference type="Gene3D" id="1.10.260.40">
    <property type="entry name" value="lambda repressor-like DNA-binding domains"/>
    <property type="match status" value="1"/>
</dbReference>
<accession>A0A2N5C3G3</accession>
<dbReference type="Pfam" id="PF01381">
    <property type="entry name" value="HTH_3"/>
    <property type="match status" value="1"/>
</dbReference>
<dbReference type="EC" id="2.7.1.71" evidence="7"/>
<feature type="binding site" evidence="7">
    <location>
        <position position="200"/>
    </location>
    <ligand>
        <name>substrate</name>
    </ligand>
</feature>
<keyword evidence="3 7" id="KW-0547">Nucleotide-binding</keyword>
<dbReference type="PROSITE" id="PS50943">
    <property type="entry name" value="HTH_CROC1"/>
    <property type="match status" value="1"/>
</dbReference>
<feature type="binding site" evidence="7">
    <location>
        <begin position="154"/>
        <end position="159"/>
    </location>
    <ligand>
        <name>ATP</name>
        <dbReference type="ChEBI" id="CHEBI:30616"/>
    </ligand>
</feature>
<evidence type="ECO:0000256" key="2">
    <source>
        <dbReference type="ARBA" id="ARBA00022679"/>
    </source>
</evidence>
<dbReference type="GO" id="GO:0003677">
    <property type="term" value="F:DNA binding"/>
    <property type="evidence" value="ECO:0007669"/>
    <property type="project" value="InterPro"/>
</dbReference>
<comment type="cofactor">
    <cofactor evidence="7">
        <name>Mg(2+)</name>
        <dbReference type="ChEBI" id="CHEBI:18420"/>
    </cofactor>
    <text evidence="7">Binds 1 Mg(2+) ion per subunit.</text>
</comment>
<dbReference type="UniPathway" id="UPA00053">
    <property type="reaction ID" value="UER00088"/>
</dbReference>
<feature type="binding site" evidence="7">
    <location>
        <position position="158"/>
    </location>
    <ligand>
        <name>Mg(2+)</name>
        <dbReference type="ChEBI" id="CHEBI:18420"/>
    </ligand>
</feature>
<dbReference type="Gene3D" id="3.40.50.300">
    <property type="entry name" value="P-loop containing nucleotide triphosphate hydrolases"/>
    <property type="match status" value="1"/>
</dbReference>
<dbReference type="CDD" id="cd00464">
    <property type="entry name" value="SK"/>
    <property type="match status" value="1"/>
</dbReference>
<comment type="similarity">
    <text evidence="7">Belongs to the shikimate kinase family.</text>
</comment>
<comment type="catalytic activity">
    <reaction evidence="7">
        <text>shikimate + ATP = 3-phosphoshikimate + ADP + H(+)</text>
        <dbReference type="Rhea" id="RHEA:13121"/>
        <dbReference type="ChEBI" id="CHEBI:15378"/>
        <dbReference type="ChEBI" id="CHEBI:30616"/>
        <dbReference type="ChEBI" id="CHEBI:36208"/>
        <dbReference type="ChEBI" id="CHEBI:145989"/>
        <dbReference type="ChEBI" id="CHEBI:456216"/>
        <dbReference type="EC" id="2.7.1.71"/>
    </reaction>
</comment>
<keyword evidence="4 7" id="KW-0418">Kinase</keyword>
<dbReference type="GO" id="GO:0009423">
    <property type="term" value="P:chorismate biosynthetic process"/>
    <property type="evidence" value="ECO:0007669"/>
    <property type="project" value="UniProtKB-UniRule"/>
</dbReference>
<dbReference type="PANTHER" id="PTHR21087">
    <property type="entry name" value="SHIKIMATE KINASE"/>
    <property type="match status" value="1"/>
</dbReference>
<comment type="subcellular location">
    <subcellularLocation>
        <location evidence="7">Cytoplasm</location>
    </subcellularLocation>
</comment>
<dbReference type="AlphaFoldDB" id="A0A2N5C3G3"/>
<evidence type="ECO:0000256" key="5">
    <source>
        <dbReference type="ARBA" id="ARBA00022840"/>
    </source>
</evidence>
<feature type="binding site" evidence="7">
    <location>
        <position position="281"/>
    </location>
    <ligand>
        <name>substrate</name>
    </ligand>
</feature>
<evidence type="ECO:0000256" key="8">
    <source>
        <dbReference type="SAM" id="MobiDB-lite"/>
    </source>
</evidence>
<protein>
    <recommendedName>
        <fullName evidence="7">Shikimate kinase</fullName>
        <shortName evidence="7">SK</shortName>
        <ecNumber evidence="7">2.7.1.71</ecNumber>
    </recommendedName>
</protein>
<dbReference type="OrthoDB" id="9800332at2"/>
<dbReference type="RefSeq" id="WP_101685261.1">
    <property type="nucleotide sequence ID" value="NZ_PJRP01000023.1"/>
</dbReference>
<dbReference type="GO" id="GO:0000287">
    <property type="term" value="F:magnesium ion binding"/>
    <property type="evidence" value="ECO:0007669"/>
    <property type="project" value="UniProtKB-UniRule"/>
</dbReference>
<evidence type="ECO:0000313" key="11">
    <source>
        <dbReference type="Proteomes" id="UP000234341"/>
    </source>
</evidence>
<evidence type="ECO:0000256" key="3">
    <source>
        <dbReference type="ARBA" id="ARBA00022741"/>
    </source>
</evidence>
<gene>
    <name evidence="7" type="primary">aroK</name>
    <name evidence="10" type="ORF">CYJ10_30770</name>
</gene>
<keyword evidence="1 7" id="KW-0028">Amino-acid biosynthesis</keyword>
<dbReference type="Proteomes" id="UP000234341">
    <property type="component" value="Unassembled WGS sequence"/>
</dbReference>
<comment type="function">
    <text evidence="7">Catalyzes the specific phosphorylation of the 3-hydroxyl group of shikimic acid using ATP as a cosubstrate.</text>
</comment>
<keyword evidence="2 7" id="KW-0808">Transferase</keyword>
<dbReference type="GO" id="GO:0008652">
    <property type="term" value="P:amino acid biosynthetic process"/>
    <property type="evidence" value="ECO:0007669"/>
    <property type="project" value="UniProtKB-KW"/>
</dbReference>
<dbReference type="SMART" id="SM00530">
    <property type="entry name" value="HTH_XRE"/>
    <property type="match status" value="1"/>
</dbReference>